<dbReference type="InterPro" id="IPR011008">
    <property type="entry name" value="Dimeric_a/b-barrel"/>
</dbReference>
<evidence type="ECO:0000313" key="2">
    <source>
        <dbReference type="EMBL" id="SDJ88761.1"/>
    </source>
</evidence>
<dbReference type="Proteomes" id="UP000199213">
    <property type="component" value="Unassembled WGS sequence"/>
</dbReference>
<dbReference type="SUPFAM" id="SSF54909">
    <property type="entry name" value="Dimeric alpha+beta barrel"/>
    <property type="match status" value="1"/>
</dbReference>
<protein>
    <recommendedName>
        <fullName evidence="1">DUF1330 domain-containing protein</fullName>
    </recommendedName>
</protein>
<dbReference type="Gene3D" id="3.30.70.100">
    <property type="match status" value="1"/>
</dbReference>
<sequence>MTAYVISEVEVLDEQLADQYRTLAKRSIEQYGGRYLVRGASPNVVEGN</sequence>
<proteinExistence type="predicted"/>
<dbReference type="PANTHER" id="PTHR41521:SF4">
    <property type="entry name" value="BLR0684 PROTEIN"/>
    <property type="match status" value="1"/>
</dbReference>
<evidence type="ECO:0000313" key="3">
    <source>
        <dbReference type="Proteomes" id="UP000199213"/>
    </source>
</evidence>
<evidence type="ECO:0000259" key="1">
    <source>
        <dbReference type="Pfam" id="PF07045"/>
    </source>
</evidence>
<name>A0A1G8XE73_ACTMZ</name>
<accession>A0A1G8XE73</accession>
<keyword evidence="3" id="KW-1185">Reference proteome</keyword>
<feature type="domain" description="DUF1330" evidence="1">
    <location>
        <begin position="2"/>
        <end position="47"/>
    </location>
</feature>
<dbReference type="EMBL" id="FNFM01000002">
    <property type="protein sequence ID" value="SDJ88761.1"/>
    <property type="molecule type" value="Genomic_DNA"/>
</dbReference>
<dbReference type="AlphaFoldDB" id="A0A1G8XE73"/>
<dbReference type="InterPro" id="IPR010753">
    <property type="entry name" value="DUF1330"/>
</dbReference>
<dbReference type="PANTHER" id="PTHR41521">
    <property type="match status" value="1"/>
</dbReference>
<dbReference type="Pfam" id="PF07045">
    <property type="entry name" value="DUF1330"/>
    <property type="match status" value="1"/>
</dbReference>
<organism evidence="2 3">
    <name type="scientific">Actinopolyspora mzabensis</name>
    <dbReference type="NCBI Taxonomy" id="995066"/>
    <lineage>
        <taxon>Bacteria</taxon>
        <taxon>Bacillati</taxon>
        <taxon>Actinomycetota</taxon>
        <taxon>Actinomycetes</taxon>
        <taxon>Actinopolysporales</taxon>
        <taxon>Actinopolysporaceae</taxon>
        <taxon>Actinopolyspora</taxon>
    </lineage>
</organism>
<reference evidence="3" key="1">
    <citation type="submission" date="2016-10" db="EMBL/GenBank/DDBJ databases">
        <authorList>
            <person name="Varghese N."/>
            <person name="Submissions S."/>
        </authorList>
    </citation>
    <scope>NUCLEOTIDE SEQUENCE [LARGE SCALE GENOMIC DNA]</scope>
    <source>
        <strain evidence="3">DSM 45460</strain>
    </source>
</reference>
<gene>
    <name evidence="2" type="ORF">SAMN04487820_102530</name>
</gene>